<feature type="transmembrane region" description="Helical" evidence="8">
    <location>
        <begin position="352"/>
        <end position="374"/>
    </location>
</feature>
<feature type="transmembrane region" description="Helical" evidence="8">
    <location>
        <begin position="144"/>
        <end position="167"/>
    </location>
</feature>
<keyword evidence="4 8" id="KW-0812">Transmembrane</keyword>
<evidence type="ECO:0000256" key="4">
    <source>
        <dbReference type="ARBA" id="ARBA00022692"/>
    </source>
</evidence>
<dbReference type="AlphaFoldDB" id="A0A839SNS9"/>
<comment type="subcellular location">
    <subcellularLocation>
        <location evidence="1">Cell membrane</location>
        <topology evidence="1">Multi-pass membrane protein</topology>
    </subcellularLocation>
</comment>
<feature type="transmembrane region" description="Helical" evidence="8">
    <location>
        <begin position="173"/>
        <end position="192"/>
    </location>
</feature>
<evidence type="ECO:0000256" key="6">
    <source>
        <dbReference type="ARBA" id="ARBA00023136"/>
    </source>
</evidence>
<evidence type="ECO:0000259" key="9">
    <source>
        <dbReference type="PROSITE" id="PS50850"/>
    </source>
</evidence>
<evidence type="ECO:0000313" key="10">
    <source>
        <dbReference type="EMBL" id="MBB3064557.1"/>
    </source>
</evidence>
<keyword evidence="11" id="KW-1185">Reference proteome</keyword>
<evidence type="ECO:0000256" key="1">
    <source>
        <dbReference type="ARBA" id="ARBA00004651"/>
    </source>
</evidence>
<dbReference type="PANTHER" id="PTHR23517">
    <property type="entry name" value="RESISTANCE PROTEIN MDTM, PUTATIVE-RELATED-RELATED"/>
    <property type="match status" value="1"/>
</dbReference>
<dbReference type="GO" id="GO:0022857">
    <property type="term" value="F:transmembrane transporter activity"/>
    <property type="evidence" value="ECO:0007669"/>
    <property type="project" value="InterPro"/>
</dbReference>
<reference evidence="10 11" key="1">
    <citation type="submission" date="2020-08" db="EMBL/GenBank/DDBJ databases">
        <title>Genomic Encyclopedia of Type Strains, Phase III (KMG-III): the genomes of soil and plant-associated and newly described type strains.</title>
        <authorList>
            <person name="Whitman W."/>
        </authorList>
    </citation>
    <scope>NUCLEOTIDE SEQUENCE [LARGE SCALE GENOMIC DNA]</scope>
    <source>
        <strain evidence="10 11">CECT 8803</strain>
    </source>
</reference>
<dbReference type="Proteomes" id="UP000581135">
    <property type="component" value="Unassembled WGS sequence"/>
</dbReference>
<dbReference type="EMBL" id="JACHXA010000002">
    <property type="protein sequence ID" value="MBB3064557.1"/>
    <property type="molecule type" value="Genomic_DNA"/>
</dbReference>
<dbReference type="SUPFAM" id="SSF103473">
    <property type="entry name" value="MFS general substrate transporter"/>
    <property type="match status" value="1"/>
</dbReference>
<feature type="transmembrane region" description="Helical" evidence="8">
    <location>
        <begin position="293"/>
        <end position="311"/>
    </location>
</feature>
<feature type="transmembrane region" description="Helical" evidence="8">
    <location>
        <begin position="261"/>
        <end position="281"/>
    </location>
</feature>
<evidence type="ECO:0000256" key="7">
    <source>
        <dbReference type="SAM" id="MobiDB-lite"/>
    </source>
</evidence>
<comment type="caution">
    <text evidence="10">The sequence shown here is derived from an EMBL/GenBank/DDBJ whole genome shotgun (WGS) entry which is preliminary data.</text>
</comment>
<feature type="domain" description="Major facilitator superfamily (MFS) profile" evidence="9">
    <location>
        <begin position="1"/>
        <end position="407"/>
    </location>
</feature>
<protein>
    <submittedName>
        <fullName evidence="10">MFS family permease</fullName>
    </submittedName>
</protein>
<feature type="region of interest" description="Disordered" evidence="7">
    <location>
        <begin position="194"/>
        <end position="214"/>
    </location>
</feature>
<dbReference type="RefSeq" id="WP_183415370.1">
    <property type="nucleotide sequence ID" value="NZ_JACHXA010000002.1"/>
</dbReference>
<keyword evidence="5 8" id="KW-1133">Transmembrane helix</keyword>
<dbReference type="Pfam" id="PF07690">
    <property type="entry name" value="MFS_1"/>
    <property type="match status" value="1"/>
</dbReference>
<feature type="transmembrane region" description="Helical" evidence="8">
    <location>
        <begin position="317"/>
        <end position="340"/>
    </location>
</feature>
<dbReference type="InterPro" id="IPR020846">
    <property type="entry name" value="MFS_dom"/>
</dbReference>
<evidence type="ECO:0000256" key="3">
    <source>
        <dbReference type="ARBA" id="ARBA00022475"/>
    </source>
</evidence>
<keyword evidence="3" id="KW-1003">Cell membrane</keyword>
<dbReference type="GO" id="GO:0005886">
    <property type="term" value="C:plasma membrane"/>
    <property type="evidence" value="ECO:0007669"/>
    <property type="project" value="UniProtKB-SubCell"/>
</dbReference>
<feature type="transmembrane region" description="Helical" evidence="8">
    <location>
        <begin position="20"/>
        <end position="43"/>
    </location>
</feature>
<evidence type="ECO:0000256" key="8">
    <source>
        <dbReference type="SAM" id="Phobius"/>
    </source>
</evidence>
<feature type="transmembrane region" description="Helical" evidence="8">
    <location>
        <begin position="386"/>
        <end position="406"/>
    </location>
</feature>
<accession>A0A839SNS9</accession>
<evidence type="ECO:0000256" key="5">
    <source>
        <dbReference type="ARBA" id="ARBA00022989"/>
    </source>
</evidence>
<dbReference type="PROSITE" id="PS50850">
    <property type="entry name" value="MFS"/>
    <property type="match status" value="1"/>
</dbReference>
<keyword evidence="2" id="KW-0813">Transport</keyword>
<evidence type="ECO:0000313" key="11">
    <source>
        <dbReference type="Proteomes" id="UP000581135"/>
    </source>
</evidence>
<feature type="transmembrane region" description="Helical" evidence="8">
    <location>
        <begin position="229"/>
        <end position="249"/>
    </location>
</feature>
<dbReference type="InterPro" id="IPR050171">
    <property type="entry name" value="MFS_Transporters"/>
</dbReference>
<sequence>MAYLQFIIGNYRSLSYGFMLSLFSTFGQTAFIAVYGGQILVLYNMTPGEYGLLYMLATLSSAALMIQVGKLVDDLPRVLFTGAVLVGMAVACLAMYAQAYIQSMLFLYLTLLLLRLFGQGLMSHASMTAMARDFNRNRGKALSIAAMGHAPGEAFFPLIAVGLMAWIGWRESWLAYALVCLFVVLPLSSWLATKPRQPRSGAEPQPSDAERLAESQGWTRTQVIRDSGFYLLLPVVFAAPCLGTGLFFHQVVLVNEKGWELSAFASGFTTFAIATTTFGLIGGRLIDGRNARWLLNFSLWPMALGFLLVSLSGNPWIVHALMLLVGITVGFNHTIGTALWAELYGLAHLGSIRALTSSFMVFSTALGPAMMGLLLDQGISMDRVMLLSAVWVAVTAACIPLILASIQRKRPDLAAISSR</sequence>
<name>A0A839SNS9_9PROT</name>
<organism evidence="10 11">
    <name type="scientific">Limibacillus halophilus</name>
    <dbReference type="NCBI Taxonomy" id="1579333"/>
    <lineage>
        <taxon>Bacteria</taxon>
        <taxon>Pseudomonadati</taxon>
        <taxon>Pseudomonadota</taxon>
        <taxon>Alphaproteobacteria</taxon>
        <taxon>Rhodospirillales</taxon>
        <taxon>Rhodovibrionaceae</taxon>
        <taxon>Limibacillus</taxon>
    </lineage>
</organism>
<keyword evidence="6 8" id="KW-0472">Membrane</keyword>
<dbReference type="InterPro" id="IPR036259">
    <property type="entry name" value="MFS_trans_sf"/>
</dbReference>
<feature type="transmembrane region" description="Helical" evidence="8">
    <location>
        <begin position="105"/>
        <end position="123"/>
    </location>
</feature>
<feature type="transmembrane region" description="Helical" evidence="8">
    <location>
        <begin position="78"/>
        <end position="99"/>
    </location>
</feature>
<dbReference type="InterPro" id="IPR011701">
    <property type="entry name" value="MFS"/>
</dbReference>
<dbReference type="Gene3D" id="1.20.1250.20">
    <property type="entry name" value="MFS general substrate transporter like domains"/>
    <property type="match status" value="2"/>
</dbReference>
<feature type="transmembrane region" description="Helical" evidence="8">
    <location>
        <begin position="49"/>
        <end position="66"/>
    </location>
</feature>
<gene>
    <name evidence="10" type="ORF">FHR98_000829</name>
</gene>
<proteinExistence type="predicted"/>
<evidence type="ECO:0000256" key="2">
    <source>
        <dbReference type="ARBA" id="ARBA00022448"/>
    </source>
</evidence>